<keyword evidence="1" id="KW-0732">Signal</keyword>
<keyword evidence="3" id="KW-1185">Reference proteome</keyword>
<reference evidence="2 3" key="1">
    <citation type="submission" date="2021-01" db="EMBL/GenBank/DDBJ databases">
        <title>Sequencing the genomes of 1000 actinobacteria strains.</title>
        <authorList>
            <person name="Klenk H.-P."/>
        </authorList>
    </citation>
    <scope>NUCLEOTIDE SEQUENCE [LARGE SCALE GENOMIC DNA]</scope>
    <source>
        <strain evidence="2 3">DSM 13057</strain>
    </source>
</reference>
<name>A0ABS2L536_9MICO</name>
<gene>
    <name evidence="2" type="ORF">JOE66_001849</name>
</gene>
<accession>A0ABS2L536</accession>
<evidence type="ECO:0000313" key="3">
    <source>
        <dbReference type="Proteomes" id="UP000776164"/>
    </source>
</evidence>
<feature type="signal peptide" evidence="1">
    <location>
        <begin position="1"/>
        <end position="29"/>
    </location>
</feature>
<dbReference type="Proteomes" id="UP000776164">
    <property type="component" value="Unassembled WGS sequence"/>
</dbReference>
<evidence type="ECO:0000256" key="1">
    <source>
        <dbReference type="SAM" id="SignalP"/>
    </source>
</evidence>
<dbReference type="RefSeq" id="WP_205108773.1">
    <property type="nucleotide sequence ID" value="NZ_BAAAHT010000013.1"/>
</dbReference>
<organism evidence="2 3">
    <name type="scientific">Subtercola frigoramans</name>
    <dbReference type="NCBI Taxonomy" id="120298"/>
    <lineage>
        <taxon>Bacteria</taxon>
        <taxon>Bacillati</taxon>
        <taxon>Actinomycetota</taxon>
        <taxon>Actinomycetes</taxon>
        <taxon>Micrococcales</taxon>
        <taxon>Microbacteriaceae</taxon>
        <taxon>Subtercola</taxon>
    </lineage>
</organism>
<evidence type="ECO:0008006" key="4">
    <source>
        <dbReference type="Google" id="ProtNLM"/>
    </source>
</evidence>
<comment type="caution">
    <text evidence="2">The sequence shown here is derived from an EMBL/GenBank/DDBJ whole genome shotgun (WGS) entry which is preliminary data.</text>
</comment>
<evidence type="ECO:0000313" key="2">
    <source>
        <dbReference type="EMBL" id="MBM7472215.1"/>
    </source>
</evidence>
<dbReference type="EMBL" id="JAFBBU010000001">
    <property type="protein sequence ID" value="MBM7472215.1"/>
    <property type="molecule type" value="Genomic_DNA"/>
</dbReference>
<sequence length="371" mass="36814">MKINKVVAVAAALGVAVAGIAFSAPAAYAEPVSNSYVLVGSDTLQDAVNALANGTSISGASVRVTASGSSIGSYDAFGSTSIQVKPAGPTFGRPSGSGDGVKALSRSIDGANWVKNGLTKSITGQVDLARSSSGPSANPTGPLLYTPFSRDAVSYAYKFGAGVTSAAGIDTLSSADLTSLYNGTLTSVGGVTVVPRLPQDGSGTRKFWVGALGVGNSPAGVPDAATTTLQENDATQLTPAANTIQIVPFSAASWIAQSNGATGTNTIAGSGVSLGAIGGVVAFTGSGTALVPDAPFYANTTFGRDTYIVVEFARVDPTSATYDAGLASLVNTSAAKSLTNFGTSPATAGAVKKKFGFLAPSTTNTQRANLS</sequence>
<feature type="chain" id="PRO_5046345948" description="PBP domain-containing protein" evidence="1">
    <location>
        <begin position="30"/>
        <end position="371"/>
    </location>
</feature>
<protein>
    <recommendedName>
        <fullName evidence="4">PBP domain-containing protein</fullName>
    </recommendedName>
</protein>
<proteinExistence type="predicted"/>